<evidence type="ECO:0000256" key="1">
    <source>
        <dbReference type="SAM" id="MobiDB-lite"/>
    </source>
</evidence>
<dbReference type="EMBL" id="CAJVQB010047950">
    <property type="protein sequence ID" value="CAG8833725.1"/>
    <property type="molecule type" value="Genomic_DNA"/>
</dbReference>
<feature type="non-terminal residue" evidence="2">
    <location>
        <position position="161"/>
    </location>
</feature>
<evidence type="ECO:0000313" key="3">
    <source>
        <dbReference type="Proteomes" id="UP000789901"/>
    </source>
</evidence>
<organism evidence="2 3">
    <name type="scientific">Gigaspora margarita</name>
    <dbReference type="NCBI Taxonomy" id="4874"/>
    <lineage>
        <taxon>Eukaryota</taxon>
        <taxon>Fungi</taxon>
        <taxon>Fungi incertae sedis</taxon>
        <taxon>Mucoromycota</taxon>
        <taxon>Glomeromycotina</taxon>
        <taxon>Glomeromycetes</taxon>
        <taxon>Diversisporales</taxon>
        <taxon>Gigasporaceae</taxon>
        <taxon>Gigaspora</taxon>
    </lineage>
</organism>
<keyword evidence="3" id="KW-1185">Reference proteome</keyword>
<feature type="non-terminal residue" evidence="2">
    <location>
        <position position="1"/>
    </location>
</feature>
<protein>
    <submittedName>
        <fullName evidence="2">11796_t:CDS:1</fullName>
    </submittedName>
</protein>
<evidence type="ECO:0000313" key="2">
    <source>
        <dbReference type="EMBL" id="CAG8833725.1"/>
    </source>
</evidence>
<feature type="region of interest" description="Disordered" evidence="1">
    <location>
        <begin position="141"/>
        <end position="161"/>
    </location>
</feature>
<reference evidence="2 3" key="1">
    <citation type="submission" date="2021-06" db="EMBL/GenBank/DDBJ databases">
        <authorList>
            <person name="Kallberg Y."/>
            <person name="Tangrot J."/>
            <person name="Rosling A."/>
        </authorList>
    </citation>
    <scope>NUCLEOTIDE SEQUENCE [LARGE SCALE GENOMIC DNA]</scope>
    <source>
        <strain evidence="2 3">120-4 pot B 10/14</strain>
    </source>
</reference>
<accession>A0ABN7WKC0</accession>
<feature type="region of interest" description="Disordered" evidence="1">
    <location>
        <begin position="1"/>
        <end position="48"/>
    </location>
</feature>
<name>A0ABN7WKC0_GIGMA</name>
<feature type="compositionally biased region" description="Basic and acidic residues" evidence="1">
    <location>
        <begin position="148"/>
        <end position="161"/>
    </location>
</feature>
<gene>
    <name evidence="2" type="ORF">GMARGA_LOCUS31697</name>
</gene>
<dbReference type="Proteomes" id="UP000789901">
    <property type="component" value="Unassembled WGS sequence"/>
</dbReference>
<sequence>LQLTPTTKSPKKRTPTDSNDEIISERETATPTRKLAPKTNKDITKNQLQQHQCEKELNYLLSLQRRHQETATPRNDESGSLVTLRVKSTTNETNLQRKNRRNIKRTKLLITTTTTISSNDERQNKKAQNNAYLKKKVVVTKSPTIKTTTDETNHNEESDAE</sequence>
<comment type="caution">
    <text evidence="2">The sequence shown here is derived from an EMBL/GenBank/DDBJ whole genome shotgun (WGS) entry which is preliminary data.</text>
</comment>
<proteinExistence type="predicted"/>